<evidence type="ECO:0000313" key="12">
    <source>
        <dbReference type="Proteomes" id="UP001335183"/>
    </source>
</evidence>
<evidence type="ECO:0000256" key="1">
    <source>
        <dbReference type="ARBA" id="ARBA00007381"/>
    </source>
</evidence>
<proteinExistence type="evidence at transcript level"/>
<evidence type="ECO:0000256" key="3">
    <source>
        <dbReference type="ARBA" id="ARBA00022553"/>
    </source>
</evidence>
<dbReference type="Gene3D" id="3.90.640.10">
    <property type="entry name" value="Actin, Chain A, domain 4"/>
    <property type="match status" value="1"/>
</dbReference>
<comment type="function">
    <text evidence="7">Acts as a chaperone.</text>
</comment>
<keyword evidence="4 7" id="KW-0547">Nucleotide-binding</keyword>
<feature type="compositionally biased region" description="Acidic residues" evidence="10">
    <location>
        <begin position="622"/>
        <end position="641"/>
    </location>
</feature>
<name>A0ABZ2D2U0_9SPHN</name>
<dbReference type="RefSeq" id="WP_338446122.1">
    <property type="nucleotide sequence ID" value="NZ_CP144918.1"/>
</dbReference>
<dbReference type="InterPro" id="IPR043129">
    <property type="entry name" value="ATPase_NBD"/>
</dbReference>
<evidence type="ECO:0000256" key="2">
    <source>
        <dbReference type="ARBA" id="ARBA00014415"/>
    </source>
</evidence>
<keyword evidence="12" id="KW-1185">Reference proteome</keyword>
<sequence>MAKVIGIDLGTTNSCVAVMDGDKPKVIENSEGARTTPSIVAFTKDNERLIGQPAKRQAVTNPDNTLFAIKRLIGRRFDDPMTKKDMELVPYDIVKGKNGDAWVEAGGENYSPSQVSAFILQKMKETAESYLGETVSQAVITVPAYFNDAQRQATKDAGQIAGLEVLRIINEPTAAALAYGLDKEDGKTIAVYDLGGGTFDVSILEIGDGVFEVKSTNGDTFLGGEDFDSALVEYLADQFEKKENMDLRKDKLALQRLKEAAEKAKIELSSSQQTEVNLPFITARMEGGSSTPLHLVETITRSKLEQLVGDLIKRTLDPCKKALADAGVEKGGVDEVILVGGMTRMPKVREVVEEFFGKKPHTGVNPDEVVAMGAAIQAGVLQGDVKDVLLLDVTPLSLGIETLGGVFTRMIDRNTTIPTKKTQTYSTAEDNQNAVTIRVFQGEREMAADNKLLGQFDLVGIPPAPRGVPQIEVTFDIDANGIVNVSAKDKGTGKEQQIRIQASGGLSESDIEQMVQDAEKFAEEDKKRREGAETRNQADSLVHTTQKQLDEHGDKIGADLKGQVETALAETKTALEGDDIDAISSKAQTLTELAMKMGQEIYSKEQASASTETPEDGSATGDGDEDVVDAEFSEVDEDNKG</sequence>
<keyword evidence="3 7" id="KW-0597">Phosphoprotein</keyword>
<evidence type="ECO:0000313" key="11">
    <source>
        <dbReference type="EMBL" id="WWA47231.1"/>
    </source>
</evidence>
<dbReference type="InterPro" id="IPR029048">
    <property type="entry name" value="HSP70_C_sf"/>
</dbReference>
<dbReference type="PROSITE" id="PS01036">
    <property type="entry name" value="HSP70_3"/>
    <property type="match status" value="1"/>
</dbReference>
<dbReference type="Proteomes" id="UP001335183">
    <property type="component" value="Chromosome"/>
</dbReference>
<keyword evidence="9" id="KW-0175">Coiled coil</keyword>
<reference evidence="11 12" key="1">
    <citation type="submission" date="2024-02" db="EMBL/GenBank/DDBJ databases">
        <title>The whole genome sequence of five bacterial samples isolated from Abu Dhabi Sabkha-shore region.</title>
        <authorList>
            <person name="Sudalaimuthuasari N."/>
            <person name="Sarfraz B."/>
            <person name="Tuyisabe J.D."/>
            <person name="Mugisha Ntwali L.D.M."/>
            <person name="Ali A.I.A.A."/>
            <person name="Almansoori S.Z.A."/>
            <person name="Alajami H.S.A."/>
            <person name="Almeqbaali A.A.S."/>
            <person name="Kundu B."/>
            <person name="Saeed E.E."/>
            <person name="Sukumarinath V."/>
            <person name="Mishra A.K."/>
            <person name="Hazzouri K.M."/>
            <person name="Almaskari R."/>
            <person name="Sharma A.K."/>
            <person name="Amiri K.M.A."/>
        </authorList>
    </citation>
    <scope>NUCLEOTIDE SEQUENCE [LARGE SCALE GENOMIC DNA]</scope>
    <source>
        <strain evidence="12">kcgeb_sd</strain>
    </source>
</reference>
<dbReference type="Gene3D" id="3.30.420.40">
    <property type="match status" value="2"/>
</dbReference>
<dbReference type="HAMAP" id="MF_00332">
    <property type="entry name" value="DnaK"/>
    <property type="match status" value="1"/>
</dbReference>
<feature type="modified residue" description="Phosphothreonine; by autocatalysis" evidence="7">
    <location>
        <position position="198"/>
    </location>
</feature>
<dbReference type="InterPro" id="IPR018181">
    <property type="entry name" value="Heat_shock_70_CS"/>
</dbReference>
<feature type="compositionally biased region" description="Polar residues" evidence="10">
    <location>
        <begin position="534"/>
        <end position="547"/>
    </location>
</feature>
<dbReference type="SUPFAM" id="SSF100934">
    <property type="entry name" value="Heat shock protein 70kD (HSP70), C-terminal subdomain"/>
    <property type="match status" value="1"/>
</dbReference>
<keyword evidence="5 7" id="KW-0067">ATP-binding</keyword>
<dbReference type="Pfam" id="PF00012">
    <property type="entry name" value="HSP70"/>
    <property type="match status" value="1"/>
</dbReference>
<feature type="coiled-coil region" evidence="9">
    <location>
        <begin position="244"/>
        <end position="274"/>
    </location>
</feature>
<evidence type="ECO:0000256" key="8">
    <source>
        <dbReference type="RuleBase" id="RU003322"/>
    </source>
</evidence>
<evidence type="ECO:0000256" key="5">
    <source>
        <dbReference type="ARBA" id="ARBA00022840"/>
    </source>
</evidence>
<dbReference type="SUPFAM" id="SSF100920">
    <property type="entry name" value="Heat shock protein 70kD (HSP70), peptide-binding domain"/>
    <property type="match status" value="1"/>
</dbReference>
<keyword evidence="6 7" id="KW-0346">Stress response</keyword>
<feature type="region of interest" description="Disordered" evidence="10">
    <location>
        <begin position="520"/>
        <end position="547"/>
    </location>
</feature>
<dbReference type="InterPro" id="IPR013126">
    <property type="entry name" value="Hsp_70_fam"/>
</dbReference>
<dbReference type="PANTHER" id="PTHR19375">
    <property type="entry name" value="HEAT SHOCK PROTEIN 70KDA"/>
    <property type="match status" value="1"/>
</dbReference>
<evidence type="ECO:0000256" key="10">
    <source>
        <dbReference type="SAM" id="MobiDB-lite"/>
    </source>
</evidence>
<dbReference type="PRINTS" id="PR00301">
    <property type="entry name" value="HEATSHOCK70"/>
</dbReference>
<dbReference type="InterPro" id="IPR029047">
    <property type="entry name" value="HSP70_peptide-bd_sf"/>
</dbReference>
<dbReference type="Gene3D" id="2.60.34.10">
    <property type="entry name" value="Substrate Binding Domain Of DNAk, Chain A, domain 1"/>
    <property type="match status" value="1"/>
</dbReference>
<comment type="induction">
    <text evidence="7">By stress conditions e.g. heat shock.</text>
</comment>
<dbReference type="SUPFAM" id="SSF53067">
    <property type="entry name" value="Actin-like ATPase domain"/>
    <property type="match status" value="2"/>
</dbReference>
<evidence type="ECO:0000256" key="6">
    <source>
        <dbReference type="ARBA" id="ARBA00023016"/>
    </source>
</evidence>
<dbReference type="EMBL" id="CP144918">
    <property type="protein sequence ID" value="WWA47231.1"/>
    <property type="molecule type" value="Genomic_DNA"/>
</dbReference>
<dbReference type="InterPro" id="IPR012725">
    <property type="entry name" value="Chaperone_DnaK"/>
</dbReference>
<evidence type="ECO:0000256" key="4">
    <source>
        <dbReference type="ARBA" id="ARBA00022741"/>
    </source>
</evidence>
<dbReference type="PROSITE" id="PS00329">
    <property type="entry name" value="HSP70_2"/>
    <property type="match status" value="1"/>
</dbReference>
<dbReference type="NCBIfam" id="NF003520">
    <property type="entry name" value="PRK05183.1"/>
    <property type="match status" value="1"/>
</dbReference>
<gene>
    <name evidence="7 11" type="primary">dnaK</name>
    <name evidence="11" type="ORF">V5F89_13350</name>
</gene>
<evidence type="ECO:0000256" key="7">
    <source>
        <dbReference type="HAMAP-Rule" id="MF_00332"/>
    </source>
</evidence>
<feature type="region of interest" description="Disordered" evidence="10">
    <location>
        <begin position="601"/>
        <end position="641"/>
    </location>
</feature>
<comment type="similarity">
    <text evidence="1 7 8">Belongs to the heat shock protein 70 family.</text>
</comment>
<feature type="compositionally biased region" description="Basic and acidic residues" evidence="10">
    <location>
        <begin position="520"/>
        <end position="533"/>
    </location>
</feature>
<dbReference type="Gene3D" id="1.20.1270.10">
    <property type="match status" value="1"/>
</dbReference>
<evidence type="ECO:0000256" key="9">
    <source>
        <dbReference type="SAM" id="Coils"/>
    </source>
</evidence>
<dbReference type="CDD" id="cd11733">
    <property type="entry name" value="ASKHA_NBD_HSP70_HSPA9"/>
    <property type="match status" value="1"/>
</dbReference>
<accession>A0ABZ2D2U0</accession>
<protein>
    <recommendedName>
        <fullName evidence="2 7">Chaperone protein DnaK</fullName>
    </recommendedName>
    <alternativeName>
        <fullName evidence="7">HSP70</fullName>
    </alternativeName>
    <alternativeName>
        <fullName evidence="7">Heat shock 70 kDa protein</fullName>
    </alternativeName>
    <alternativeName>
        <fullName evidence="7">Heat shock protein 70</fullName>
    </alternativeName>
</protein>
<dbReference type="NCBIfam" id="NF001413">
    <property type="entry name" value="PRK00290.1"/>
    <property type="match status" value="1"/>
</dbReference>
<dbReference type="PROSITE" id="PS00297">
    <property type="entry name" value="HSP70_1"/>
    <property type="match status" value="1"/>
</dbReference>
<organism evidence="11 12">
    <name type="scientific">Pelagerythrobacter marensis</name>
    <dbReference type="NCBI Taxonomy" id="543877"/>
    <lineage>
        <taxon>Bacteria</taxon>
        <taxon>Pseudomonadati</taxon>
        <taxon>Pseudomonadota</taxon>
        <taxon>Alphaproteobacteria</taxon>
        <taxon>Sphingomonadales</taxon>
        <taxon>Erythrobacteraceae</taxon>
        <taxon>Pelagerythrobacter</taxon>
    </lineage>
</organism>
<keyword evidence="7" id="KW-0143">Chaperone</keyword>
<dbReference type="NCBIfam" id="TIGR02350">
    <property type="entry name" value="prok_dnaK"/>
    <property type="match status" value="1"/>
</dbReference>